<organism evidence="2">
    <name type="scientific">Streptomyces sp. SID12501</name>
    <dbReference type="NCBI Taxonomy" id="2706042"/>
    <lineage>
        <taxon>Bacteria</taxon>
        <taxon>Bacillati</taxon>
        <taxon>Actinomycetota</taxon>
        <taxon>Actinomycetes</taxon>
        <taxon>Kitasatosporales</taxon>
        <taxon>Streptomycetaceae</taxon>
        <taxon>Streptomyces</taxon>
    </lineage>
</organism>
<reference evidence="2" key="1">
    <citation type="submission" date="2020-01" db="EMBL/GenBank/DDBJ databases">
        <title>Insect and environment-associated Actinomycetes.</title>
        <authorList>
            <person name="Currrie C."/>
            <person name="Chevrette M."/>
            <person name="Carlson C."/>
            <person name="Stubbendieck R."/>
            <person name="Wendt-Pienkowski E."/>
        </authorList>
    </citation>
    <scope>NUCLEOTIDE SEQUENCE</scope>
    <source>
        <strain evidence="2">SID12501</strain>
    </source>
</reference>
<dbReference type="InterPro" id="IPR001584">
    <property type="entry name" value="Integrase_cat-core"/>
</dbReference>
<dbReference type="GO" id="GO:0015074">
    <property type="term" value="P:DNA integration"/>
    <property type="evidence" value="ECO:0007669"/>
    <property type="project" value="InterPro"/>
</dbReference>
<sequence length="489" mass="53527">MEILEAYDLTGTVWSAAALAGHDPKTVKRYVEARNCGRNPYEREPRSKMIDAFGEKVEERVEQSKATIRADVVHEKLVKMGYRGSARSTRRAVTAAKAAWKAGKRRTYRPWIPEPGRWLQFDWGEGPRIAGRRTWLFCAWLSWSRFRVVIPVWDCTLGTLVACLDTTLRRIGGAPTYVLTDNAKTVTVKHSAGIPVRHPQMVAAGRHYGCQVVSCVPYDPESKGGAEATVRIAKADLVPTNANLLAVYDTFTELADACLTWCDAVNSRRHRATGQIPASRLDVERTTLHVLPVEPLALGEERLVGSDRTISFNSVRYSTPPGYTGAKVWCRVVGEELSITARTNSGDLSEIWRHQLSTPGVPQIIDAHYPDHPDGRSIHQPRLRPRSEAEIAFMGIGPGAGRWLKEAGPAGAVRIRAKMARAVELATVLGSDHVDQALGLAATAGRFADDDLLSILGHTADSKPAGEVVRAGEAHSVQNGTIGWQALGQ</sequence>
<evidence type="ECO:0000259" key="1">
    <source>
        <dbReference type="PROSITE" id="PS50994"/>
    </source>
</evidence>
<dbReference type="NCBIfam" id="NF033546">
    <property type="entry name" value="transpos_IS21"/>
    <property type="match status" value="1"/>
</dbReference>
<accession>A0A6B3C5W8</accession>
<evidence type="ECO:0000313" key="2">
    <source>
        <dbReference type="EMBL" id="NEC91806.1"/>
    </source>
</evidence>
<name>A0A6B3C5W8_9ACTN</name>
<dbReference type="AlphaFoldDB" id="A0A6B3C5W8"/>
<dbReference type="PANTHER" id="PTHR35004">
    <property type="entry name" value="TRANSPOSASE RV3428C-RELATED"/>
    <property type="match status" value="1"/>
</dbReference>
<feature type="domain" description="Integrase catalytic" evidence="1">
    <location>
        <begin position="106"/>
        <end position="285"/>
    </location>
</feature>
<dbReference type="Gene3D" id="3.30.420.10">
    <property type="entry name" value="Ribonuclease H-like superfamily/Ribonuclease H"/>
    <property type="match status" value="1"/>
</dbReference>
<dbReference type="PANTHER" id="PTHR35004:SF7">
    <property type="entry name" value="INTEGRASE PROTEIN"/>
    <property type="match status" value="1"/>
</dbReference>
<dbReference type="GO" id="GO:0003676">
    <property type="term" value="F:nucleic acid binding"/>
    <property type="evidence" value="ECO:0007669"/>
    <property type="project" value="InterPro"/>
</dbReference>
<dbReference type="InterPro" id="IPR012337">
    <property type="entry name" value="RNaseH-like_sf"/>
</dbReference>
<dbReference type="EMBL" id="JAAGLU010000048">
    <property type="protein sequence ID" value="NEC91806.1"/>
    <property type="molecule type" value="Genomic_DNA"/>
</dbReference>
<comment type="caution">
    <text evidence="2">The sequence shown here is derived from an EMBL/GenBank/DDBJ whole genome shotgun (WGS) entry which is preliminary data.</text>
</comment>
<proteinExistence type="predicted"/>
<dbReference type="PROSITE" id="PS50994">
    <property type="entry name" value="INTEGRASE"/>
    <property type="match status" value="1"/>
</dbReference>
<protein>
    <submittedName>
        <fullName evidence="2">IS21 family transposase</fullName>
    </submittedName>
</protein>
<dbReference type="SUPFAM" id="SSF53098">
    <property type="entry name" value="Ribonuclease H-like"/>
    <property type="match status" value="1"/>
</dbReference>
<gene>
    <name evidence="2" type="ORF">G3I71_39880</name>
</gene>
<dbReference type="InterPro" id="IPR036397">
    <property type="entry name" value="RNaseH_sf"/>
</dbReference>